<evidence type="ECO:0000313" key="1">
    <source>
        <dbReference type="EMBL" id="KAF4626454.1"/>
    </source>
</evidence>
<keyword evidence="2" id="KW-1185">Reference proteome</keyword>
<dbReference type="OrthoDB" id="5030973at2759"/>
<dbReference type="AlphaFoldDB" id="A0A8H4RCZ3"/>
<evidence type="ECO:0000313" key="2">
    <source>
        <dbReference type="Proteomes" id="UP000566819"/>
    </source>
</evidence>
<protein>
    <submittedName>
        <fullName evidence="1">Uncharacterized protein</fullName>
    </submittedName>
</protein>
<dbReference type="Proteomes" id="UP000566819">
    <property type="component" value="Unassembled WGS sequence"/>
</dbReference>
<accession>A0A8H4RCZ3</accession>
<reference evidence="1 2" key="1">
    <citation type="submission" date="2020-03" db="EMBL/GenBank/DDBJ databases">
        <title>Draft Genome Sequence of Cudoniella acicularis.</title>
        <authorList>
            <person name="Buettner E."/>
            <person name="Kellner H."/>
        </authorList>
    </citation>
    <scope>NUCLEOTIDE SEQUENCE [LARGE SCALE GENOMIC DNA]</scope>
    <source>
        <strain evidence="1 2">DSM 108380</strain>
    </source>
</reference>
<comment type="caution">
    <text evidence="1">The sequence shown here is derived from an EMBL/GenBank/DDBJ whole genome shotgun (WGS) entry which is preliminary data.</text>
</comment>
<organism evidence="1 2">
    <name type="scientific">Cudoniella acicularis</name>
    <dbReference type="NCBI Taxonomy" id="354080"/>
    <lineage>
        <taxon>Eukaryota</taxon>
        <taxon>Fungi</taxon>
        <taxon>Dikarya</taxon>
        <taxon>Ascomycota</taxon>
        <taxon>Pezizomycotina</taxon>
        <taxon>Leotiomycetes</taxon>
        <taxon>Helotiales</taxon>
        <taxon>Tricladiaceae</taxon>
        <taxon>Cudoniella</taxon>
    </lineage>
</organism>
<gene>
    <name evidence="1" type="ORF">G7Y89_g11704</name>
</gene>
<sequence>METAEATAKPLLSIPIFDSGRHDGEGKSRNVTAAEIQRTDITNRNDGLFHIDVSMVTCVHGVWSGEDRTPASFIVFHCEINSLEDYYVKKVKLQWEFVNDQVSAPSNPTIAARGPHLVRKYNSSDVDHHDEIGIDAGIEAETIVNPGLNFHWNGAKDYKKQYFETARSGVEHASEKDHRYTKAWWIYTQNKQTKQGISAGFRIAVLIKRQNDSPFKGLFTLIEFDAGWKYKAAIGWKDFFAKRPPNVDDPVNFDPTVERVGGKDIDKDALGALKTDTGIGREYAWIWGVDVE</sequence>
<dbReference type="EMBL" id="JAAMPI010001149">
    <property type="protein sequence ID" value="KAF4626454.1"/>
    <property type="molecule type" value="Genomic_DNA"/>
</dbReference>
<proteinExistence type="predicted"/>
<name>A0A8H4RCZ3_9HELO</name>